<dbReference type="InterPro" id="IPR052904">
    <property type="entry name" value="Acyl-CoA_dehydrogenase-like"/>
</dbReference>
<organism evidence="9 10">
    <name type="scientific">Denitratimonas tolerans</name>
    <dbReference type="NCBI Taxonomy" id="1338420"/>
    <lineage>
        <taxon>Bacteria</taxon>
        <taxon>Pseudomonadati</taxon>
        <taxon>Pseudomonadota</taxon>
        <taxon>Gammaproteobacteria</taxon>
        <taxon>Lysobacterales</taxon>
        <taxon>Lysobacteraceae</taxon>
        <taxon>Denitratimonas</taxon>
    </lineage>
</organism>
<dbReference type="Pfam" id="PF18158">
    <property type="entry name" value="AidB_N"/>
    <property type="match status" value="1"/>
</dbReference>
<evidence type="ECO:0000256" key="2">
    <source>
        <dbReference type="ARBA" id="ARBA00022630"/>
    </source>
</evidence>
<evidence type="ECO:0000256" key="1">
    <source>
        <dbReference type="ARBA" id="ARBA00009347"/>
    </source>
</evidence>
<comment type="cofactor">
    <cofactor evidence="4">
        <name>FAD</name>
        <dbReference type="ChEBI" id="CHEBI:57692"/>
    </cofactor>
</comment>
<dbReference type="Gene3D" id="1.20.140.10">
    <property type="entry name" value="Butyryl-CoA Dehydrogenase, subunit A, domain 3"/>
    <property type="match status" value="1"/>
</dbReference>
<keyword evidence="10" id="KW-1185">Reference proteome</keyword>
<dbReference type="PANTHER" id="PTHR42707:SF3">
    <property type="entry name" value="ACYL-COA DEHYDROGENASE AIDB-RELATED"/>
    <property type="match status" value="1"/>
</dbReference>
<dbReference type="Proteomes" id="UP001364472">
    <property type="component" value="Unassembled WGS sequence"/>
</dbReference>
<accession>A0AAW9RAQ9</accession>
<dbReference type="GO" id="GO:0008470">
    <property type="term" value="F:3-methylbutanoyl-CoA dehydrogenase activity"/>
    <property type="evidence" value="ECO:0007669"/>
    <property type="project" value="UniProtKB-EC"/>
</dbReference>
<sequence length="552" mass="59783">MPLADQFVTHRVENQVPPLGDYDAFATDIALQQALEREGGGWARDALAAFGPVAGGEAMRLGVLANQHRPAFRPCDALGNRIDEVEFHPAYHRLMQLGIEHGVPNFSWCHEGTRGAHVARAALAYLHMQPEQGHNCPLTMTHACVPALRQQPSLAREWLPRILATRYDGRAVPAAAKAGNTIGMGMTEKQGGSDVRTNSTRATPVASPGPGEAYELVGHKFFFSAPMSDAFLVLAQAAGGLSCFLMPRLLPDGARNAIRIQRLKDKLGDWANASSEVEFTGAVAWLVGEEGRGVATILEMVALTRQDCLIGSAGIMRQALVQAIHHARGRHAFGRRLVEQTLMRNVLADLALESEAAMVLALRVARAIDAAPHDPMEAAFARVATAIGKYHVCKRCPPVVNEAQECLGGNGYIEDSILPRLYRQAPVNSIWEGSGNIQCLDVLRALRREPATREALMAELAGVAGENRRLDDEARWIERTLDATDTLEARARLLTERIALALEATQLIRAGQAQAADLFIATRLDGQHGQCFGTLPADAPFDALIGRAFPES</sequence>
<reference evidence="9 10" key="1">
    <citation type="journal article" date="2016" name="Antonie Van Leeuwenhoek">
        <title>Denitratimonas tolerans gen. nov., sp. nov., a denitrifying bacterium isolated from a bioreactor for tannery wastewater treatment.</title>
        <authorList>
            <person name="Han S.I."/>
            <person name="Kim J.O."/>
            <person name="Lee Y.R."/>
            <person name="Ekpeghere K.I."/>
            <person name="Koh S.C."/>
            <person name="Whang K.S."/>
        </authorList>
    </citation>
    <scope>NUCLEOTIDE SEQUENCE [LARGE SCALE GENOMIC DNA]</scope>
    <source>
        <strain evidence="9 10">KACC 17565</strain>
    </source>
</reference>
<dbReference type="EMBL" id="JBBDHC010000015">
    <property type="protein sequence ID" value="MEJ1250104.1"/>
    <property type="molecule type" value="Genomic_DNA"/>
</dbReference>
<dbReference type="Pfam" id="PF00441">
    <property type="entry name" value="Acyl-CoA_dh_1"/>
    <property type="match status" value="1"/>
</dbReference>
<dbReference type="Gene3D" id="6.10.250.600">
    <property type="match status" value="1"/>
</dbReference>
<evidence type="ECO:0000313" key="9">
    <source>
        <dbReference type="EMBL" id="MEJ1250104.1"/>
    </source>
</evidence>
<dbReference type="InterPro" id="IPR006091">
    <property type="entry name" value="Acyl-CoA_Oxase/DH_mid-dom"/>
</dbReference>
<evidence type="ECO:0000256" key="4">
    <source>
        <dbReference type="RuleBase" id="RU362125"/>
    </source>
</evidence>
<dbReference type="AlphaFoldDB" id="A0AAW9RAQ9"/>
<evidence type="ECO:0000313" key="10">
    <source>
        <dbReference type="Proteomes" id="UP001364472"/>
    </source>
</evidence>
<name>A0AAW9RAQ9_9GAMM</name>
<proteinExistence type="inferred from homology"/>
<dbReference type="InterPro" id="IPR009100">
    <property type="entry name" value="AcylCoA_DH/oxidase_NM_dom_sf"/>
</dbReference>
<dbReference type="InterPro" id="IPR036250">
    <property type="entry name" value="AcylCo_DH-like_C"/>
</dbReference>
<evidence type="ECO:0000259" key="6">
    <source>
        <dbReference type="Pfam" id="PF00441"/>
    </source>
</evidence>
<dbReference type="Pfam" id="PF02770">
    <property type="entry name" value="Acyl-CoA_dh_M"/>
    <property type="match status" value="1"/>
</dbReference>
<feature type="domain" description="Acyl-CoA dehydrogenase/oxidase C-terminal" evidence="6">
    <location>
        <begin position="291"/>
        <end position="446"/>
    </location>
</feature>
<evidence type="ECO:0000259" key="7">
    <source>
        <dbReference type="Pfam" id="PF02770"/>
    </source>
</evidence>
<dbReference type="RefSeq" id="WP_337335805.1">
    <property type="nucleotide sequence ID" value="NZ_JBBDHC010000015.1"/>
</dbReference>
<keyword evidence="3 4" id="KW-0274">FAD</keyword>
<evidence type="ECO:0000259" key="8">
    <source>
        <dbReference type="Pfam" id="PF18158"/>
    </source>
</evidence>
<gene>
    <name evidence="9" type="ORF">WB794_10530</name>
</gene>
<dbReference type="InterPro" id="IPR041504">
    <property type="entry name" value="AidB_N"/>
</dbReference>
<dbReference type="EC" id="1.3.8.4" evidence="9"/>
<comment type="similarity">
    <text evidence="1 4">Belongs to the acyl-CoA dehydrogenase family.</text>
</comment>
<dbReference type="SUPFAM" id="SSF56645">
    <property type="entry name" value="Acyl-CoA dehydrogenase NM domain-like"/>
    <property type="match status" value="1"/>
</dbReference>
<feature type="domain" description="Adaptive response protein AidB N-terminal" evidence="8">
    <location>
        <begin position="14"/>
        <end position="168"/>
    </location>
</feature>
<evidence type="ECO:0000256" key="3">
    <source>
        <dbReference type="ARBA" id="ARBA00022827"/>
    </source>
</evidence>
<dbReference type="SUPFAM" id="SSF47203">
    <property type="entry name" value="Acyl-CoA dehydrogenase C-terminal domain-like"/>
    <property type="match status" value="1"/>
</dbReference>
<feature type="region of interest" description="Disordered" evidence="5">
    <location>
        <begin position="183"/>
        <end position="207"/>
    </location>
</feature>
<dbReference type="PANTHER" id="PTHR42707">
    <property type="entry name" value="ACYL-COA DEHYDROGENASE"/>
    <property type="match status" value="1"/>
</dbReference>
<comment type="caution">
    <text evidence="9">The sequence shown here is derived from an EMBL/GenBank/DDBJ whole genome shotgun (WGS) entry which is preliminary data.</text>
</comment>
<keyword evidence="2 4" id="KW-0285">Flavoprotein</keyword>
<dbReference type="NCBIfam" id="NF008594">
    <property type="entry name" value="PRK11561.1"/>
    <property type="match status" value="1"/>
</dbReference>
<evidence type="ECO:0000256" key="5">
    <source>
        <dbReference type="SAM" id="MobiDB-lite"/>
    </source>
</evidence>
<dbReference type="Gene3D" id="2.40.110.20">
    <property type="match status" value="1"/>
</dbReference>
<protein>
    <submittedName>
        <fullName evidence="9">Isovaleryl-CoA dehydrogenase</fullName>
        <ecNumber evidence="9">1.3.8.4</ecNumber>
    </submittedName>
</protein>
<feature type="domain" description="Acyl-CoA oxidase/dehydrogenase middle" evidence="7">
    <location>
        <begin position="184"/>
        <end position="280"/>
    </location>
</feature>
<keyword evidence="4 9" id="KW-0560">Oxidoreductase</keyword>
<dbReference type="InterPro" id="IPR009075">
    <property type="entry name" value="AcylCo_DH/oxidase_C"/>
</dbReference>